<keyword evidence="3" id="KW-0175">Coiled coil</keyword>
<dbReference type="Proteomes" id="UP000032417">
    <property type="component" value="Chromosome 1"/>
</dbReference>
<evidence type="ECO:0000313" key="6">
    <source>
        <dbReference type="EMBL" id="CEA15187.1"/>
    </source>
</evidence>
<gene>
    <name evidence="6" type="ORF">ING2E5B_0419</name>
</gene>
<dbReference type="Pfam" id="PF25917">
    <property type="entry name" value="BSH_RND"/>
    <property type="match status" value="1"/>
</dbReference>
<dbReference type="PANTHER" id="PTHR30097:SF4">
    <property type="entry name" value="SLR6042 PROTEIN"/>
    <property type="match status" value="1"/>
</dbReference>
<evidence type="ECO:0000256" key="1">
    <source>
        <dbReference type="ARBA" id="ARBA00009477"/>
    </source>
</evidence>
<dbReference type="STRING" id="1562970.ING2E5B_0419"/>
<dbReference type="Gene3D" id="2.40.420.20">
    <property type="match status" value="1"/>
</dbReference>
<dbReference type="GO" id="GO:0030313">
    <property type="term" value="C:cell envelope"/>
    <property type="evidence" value="ECO:0007669"/>
    <property type="project" value="TreeGrafter"/>
</dbReference>
<keyword evidence="7" id="KW-1185">Reference proteome</keyword>
<dbReference type="InterPro" id="IPR051909">
    <property type="entry name" value="MFP_Cation_Efflux"/>
</dbReference>
<dbReference type="Gene3D" id="2.40.50.100">
    <property type="match status" value="1"/>
</dbReference>
<dbReference type="GO" id="GO:0016020">
    <property type="term" value="C:membrane"/>
    <property type="evidence" value="ECO:0007669"/>
    <property type="project" value="InterPro"/>
</dbReference>
<dbReference type="PANTHER" id="PTHR30097">
    <property type="entry name" value="CATION EFFLUX SYSTEM PROTEIN CUSB"/>
    <property type="match status" value="1"/>
</dbReference>
<evidence type="ECO:0000259" key="4">
    <source>
        <dbReference type="Pfam" id="PF25917"/>
    </source>
</evidence>
<dbReference type="GO" id="GO:0022857">
    <property type="term" value="F:transmembrane transporter activity"/>
    <property type="evidence" value="ECO:0007669"/>
    <property type="project" value="InterPro"/>
</dbReference>
<dbReference type="Gene3D" id="2.40.30.170">
    <property type="match status" value="1"/>
</dbReference>
<feature type="domain" description="Multidrug resistance protein MdtA-like barrel-sandwich hybrid" evidence="4">
    <location>
        <begin position="225"/>
        <end position="337"/>
    </location>
</feature>
<sequence>MKTYYIFIIISIFVASFIGCGNNSHEHDHIHHVNEYLHLTSYTPEFEVYVTASPLIAGEEAHVMAHITLLEDFKPMNQGRVTVKLNMGSETVSQTLESPTHEGIYEFEIQPAEAGTGILSFEIESDGTTTVVSMEPVEVHADIHEAEHKHAEAHSEGENIAASGNSVNFSKEQSWKIDFSTELVKEETIGQIIRSAGQIRNRPENVHVVSSSMGGVIQFTGSSLFAGTQVNSGQSLFTIDGSSMAENNLSVRIAEAESEYNRAKAEYERKELLAAERIASESELNQAMAEFKRAEANYNNLSRNFKAGSQQVSSPISGYINELLVKNGQFVNAGEPVMTISRNNRLIIQTELQSRYYDQLDNINSANFRILNSDKIFSLDKIAAGNILYSRSVDLNNPLITLTIQLDKGEDLLPGSMVDLYLKTDGNMSVITVPNESIVEEMGNYFVFVQQTPELFEKRPVLIGVNDGRRTEIKEGVLAGERVIAKGAVLVKLSQSAGAIDVHSGHVH</sequence>
<dbReference type="HOGENOM" id="CLU_041892_0_0_10"/>
<dbReference type="InterPro" id="IPR058625">
    <property type="entry name" value="MdtA-like_BSH"/>
</dbReference>
<dbReference type="GO" id="GO:0060003">
    <property type="term" value="P:copper ion export"/>
    <property type="evidence" value="ECO:0007669"/>
    <property type="project" value="TreeGrafter"/>
</dbReference>
<evidence type="ECO:0000313" key="7">
    <source>
        <dbReference type="Proteomes" id="UP000032417"/>
    </source>
</evidence>
<evidence type="ECO:0000256" key="3">
    <source>
        <dbReference type="SAM" id="Coils"/>
    </source>
</evidence>
<dbReference type="Gene3D" id="1.10.287.470">
    <property type="entry name" value="Helix hairpin bin"/>
    <property type="match status" value="1"/>
</dbReference>
<comment type="similarity">
    <text evidence="1">Belongs to the membrane fusion protein (MFP) (TC 8.A.1) family.</text>
</comment>
<feature type="coiled-coil region" evidence="3">
    <location>
        <begin position="246"/>
        <end position="304"/>
    </location>
</feature>
<proteinExistence type="inferred from homology"/>
<dbReference type="AlphaFoldDB" id="A0A098BZT9"/>
<accession>A0A098BZT9</accession>
<dbReference type="OrthoDB" id="9809068at2"/>
<dbReference type="FunFam" id="2.40.420.20:FF:000006">
    <property type="entry name" value="RND family efflux transporter MFP subunit"/>
    <property type="match status" value="1"/>
</dbReference>
<protein>
    <submittedName>
        <fullName evidence="6">Uncharacterized protein</fullName>
    </submittedName>
</protein>
<dbReference type="GO" id="GO:0015679">
    <property type="term" value="P:plasma membrane copper ion transport"/>
    <property type="evidence" value="ECO:0007669"/>
    <property type="project" value="TreeGrafter"/>
</dbReference>
<evidence type="ECO:0000256" key="2">
    <source>
        <dbReference type="ARBA" id="ARBA00022448"/>
    </source>
</evidence>
<organism evidence="6 7">
    <name type="scientific">Fermentimonas caenicola</name>
    <dbReference type="NCBI Taxonomy" id="1562970"/>
    <lineage>
        <taxon>Bacteria</taxon>
        <taxon>Pseudomonadati</taxon>
        <taxon>Bacteroidota</taxon>
        <taxon>Bacteroidia</taxon>
        <taxon>Bacteroidales</taxon>
        <taxon>Dysgonomonadaceae</taxon>
        <taxon>Fermentimonas</taxon>
    </lineage>
</organism>
<dbReference type="PROSITE" id="PS51257">
    <property type="entry name" value="PROKAR_LIPOPROTEIN"/>
    <property type="match status" value="1"/>
</dbReference>
<evidence type="ECO:0000259" key="5">
    <source>
        <dbReference type="Pfam" id="PF25975"/>
    </source>
</evidence>
<reference evidence="6 7" key="1">
    <citation type="submission" date="2014-08" db="EMBL/GenBank/DDBJ databases">
        <authorList>
            <person name="Wibberg D."/>
        </authorList>
    </citation>
    <scope>NUCLEOTIDE SEQUENCE [LARGE SCALE GENOMIC DNA]</scope>
    <source>
        <strain evidence="7">ING2-E5B</strain>
    </source>
</reference>
<dbReference type="NCBIfam" id="TIGR01730">
    <property type="entry name" value="RND_mfp"/>
    <property type="match status" value="1"/>
</dbReference>
<dbReference type="EMBL" id="LN515532">
    <property type="protein sequence ID" value="CEA15187.1"/>
    <property type="molecule type" value="Genomic_DNA"/>
</dbReference>
<dbReference type="SUPFAM" id="SSF111369">
    <property type="entry name" value="HlyD-like secretion proteins"/>
    <property type="match status" value="1"/>
</dbReference>
<dbReference type="InterPro" id="IPR058649">
    <property type="entry name" value="CzcB_C"/>
</dbReference>
<dbReference type="KEGG" id="pbt:ING2E5B_0419"/>
<dbReference type="Pfam" id="PF25975">
    <property type="entry name" value="CzcB_C"/>
    <property type="match status" value="1"/>
</dbReference>
<feature type="domain" description="CzcB-like C-terminal circularly permuted SH3-like" evidence="5">
    <location>
        <begin position="431"/>
        <end position="492"/>
    </location>
</feature>
<keyword evidence="2" id="KW-0813">Transport</keyword>
<name>A0A098BZT9_9BACT</name>
<dbReference type="InterPro" id="IPR006143">
    <property type="entry name" value="RND_pump_MFP"/>
</dbReference>